<evidence type="ECO:0000256" key="3">
    <source>
        <dbReference type="ARBA" id="ARBA00022676"/>
    </source>
</evidence>
<dbReference type="EMBL" id="JADGIZ020000057">
    <property type="protein sequence ID" value="KAL2912826.1"/>
    <property type="molecule type" value="Genomic_DNA"/>
</dbReference>
<dbReference type="PANTHER" id="PTHR31392:SF1">
    <property type="entry name" value="ALPHA-1,3-MANNOSYLTRANSFERASE MNN1-RELATED"/>
    <property type="match status" value="1"/>
</dbReference>
<keyword evidence="7" id="KW-1133">Transmembrane helix</keyword>
<evidence type="ECO:0000256" key="5">
    <source>
        <dbReference type="ARBA" id="ARBA00022692"/>
    </source>
</evidence>
<dbReference type="InterPro" id="IPR022751">
    <property type="entry name" value="Alpha_mannosyltransferase"/>
</dbReference>
<keyword evidence="11" id="KW-1185">Reference proteome</keyword>
<comment type="caution">
    <text evidence="10">The sequence shown here is derived from an EMBL/GenBank/DDBJ whole genome shotgun (WGS) entry which is preliminary data.</text>
</comment>
<sequence length="464" mass="50470">MGADADLYNVCAQTRTLMPARLPHFVVACAESLAAKARAPKPAAEDWTELARQIHAYAQAYALTAALDAGRAPRGARVAARRAMEAFETRLLPWLASGPQRKLALDVARASQGTGIVIPVGTRSVPRARAAIRVLRAIGCRLPVVIAYFGDGDLAPDARKQLKRLEGVELMDMQPLIATEGIREGWHLKPFAALVAPFRNVLLMDADALFFRPPEELVDMPQFTRTGALLFRDRTLPYGHLGTWGYGLGTLVAQIRKAFGRQPLMLADTRITHLASAVEIDSGVVVWDKMRAMPAIMAACLLNSDPYVTYGANKSHGDKELIWLGHEATRLPVAAGPSNGGAIGTLTTDGAEFRVCGPLYHPGNDGRPLWINGGLGSREPVAEPKVEVPAYWAVEYDAKDVKWFLDGGFCLYGKLGNGTGTRIGGLIAEEKRIAQLMASIWREEMTLPKKLPPLTFDEDENSTE</sequence>
<evidence type="ECO:0000256" key="1">
    <source>
        <dbReference type="ARBA" id="ARBA00004606"/>
    </source>
</evidence>
<evidence type="ECO:0000313" key="11">
    <source>
        <dbReference type="Proteomes" id="UP001527925"/>
    </source>
</evidence>
<evidence type="ECO:0008006" key="12">
    <source>
        <dbReference type="Google" id="ProtNLM"/>
    </source>
</evidence>
<evidence type="ECO:0000256" key="9">
    <source>
        <dbReference type="ARBA" id="ARBA00023180"/>
    </source>
</evidence>
<evidence type="ECO:0000313" key="10">
    <source>
        <dbReference type="EMBL" id="KAL2912826.1"/>
    </source>
</evidence>
<dbReference type="SUPFAM" id="SSF53448">
    <property type="entry name" value="Nucleotide-diphospho-sugar transferases"/>
    <property type="match status" value="1"/>
</dbReference>
<accession>A0ABR4N059</accession>
<comment type="subcellular location">
    <subcellularLocation>
        <location evidence="1">Membrane</location>
        <topology evidence="1">Single-pass type II membrane protein</topology>
    </subcellularLocation>
</comment>
<organism evidence="10 11">
    <name type="scientific">Polyrhizophydium stewartii</name>
    <dbReference type="NCBI Taxonomy" id="2732419"/>
    <lineage>
        <taxon>Eukaryota</taxon>
        <taxon>Fungi</taxon>
        <taxon>Fungi incertae sedis</taxon>
        <taxon>Chytridiomycota</taxon>
        <taxon>Chytridiomycota incertae sedis</taxon>
        <taxon>Chytridiomycetes</taxon>
        <taxon>Rhizophydiales</taxon>
        <taxon>Rhizophydiales incertae sedis</taxon>
        <taxon>Polyrhizophydium</taxon>
    </lineage>
</organism>
<proteinExistence type="inferred from homology"/>
<dbReference type="Proteomes" id="UP001527925">
    <property type="component" value="Unassembled WGS sequence"/>
</dbReference>
<dbReference type="Pfam" id="PF11051">
    <property type="entry name" value="Mannosyl_trans3"/>
    <property type="match status" value="1"/>
</dbReference>
<comment type="similarity">
    <text evidence="2">Belongs to the MNN1/MNT family.</text>
</comment>
<reference evidence="10 11" key="1">
    <citation type="submission" date="2023-09" db="EMBL/GenBank/DDBJ databases">
        <title>Pangenome analysis of Batrachochytrium dendrobatidis and related Chytrids.</title>
        <authorList>
            <person name="Yacoub M.N."/>
            <person name="Stajich J.E."/>
            <person name="James T.Y."/>
        </authorList>
    </citation>
    <scope>NUCLEOTIDE SEQUENCE [LARGE SCALE GENOMIC DNA]</scope>
    <source>
        <strain evidence="10 11">JEL0888</strain>
    </source>
</reference>
<evidence type="ECO:0000256" key="8">
    <source>
        <dbReference type="ARBA" id="ARBA00023136"/>
    </source>
</evidence>
<keyword evidence="6" id="KW-0735">Signal-anchor</keyword>
<keyword evidence="9" id="KW-0325">Glycoprotein</keyword>
<evidence type="ECO:0000256" key="2">
    <source>
        <dbReference type="ARBA" id="ARBA00009105"/>
    </source>
</evidence>
<dbReference type="PANTHER" id="PTHR31392">
    <property type="entry name" value="ALPHA-1,3-MANNOSYLTRANSFERASE MNN1-RELATED"/>
    <property type="match status" value="1"/>
</dbReference>
<dbReference type="InterPro" id="IPR029044">
    <property type="entry name" value="Nucleotide-diphossugar_trans"/>
</dbReference>
<protein>
    <recommendedName>
        <fullName evidence="12">Glycosyltransferase family 71 protein</fullName>
    </recommendedName>
</protein>
<keyword evidence="8" id="KW-0472">Membrane</keyword>
<evidence type="ECO:0000256" key="4">
    <source>
        <dbReference type="ARBA" id="ARBA00022679"/>
    </source>
</evidence>
<keyword evidence="5" id="KW-0812">Transmembrane</keyword>
<keyword evidence="3" id="KW-0328">Glycosyltransferase</keyword>
<evidence type="ECO:0000256" key="6">
    <source>
        <dbReference type="ARBA" id="ARBA00022968"/>
    </source>
</evidence>
<name>A0ABR4N059_9FUNG</name>
<evidence type="ECO:0000256" key="7">
    <source>
        <dbReference type="ARBA" id="ARBA00022989"/>
    </source>
</evidence>
<gene>
    <name evidence="10" type="ORF">HK105_207713</name>
</gene>
<keyword evidence="4" id="KW-0808">Transferase</keyword>